<dbReference type="VEuPathDB" id="FungiDB:YALI1_C04771g"/>
<feature type="compositionally biased region" description="Low complexity" evidence="1">
    <location>
        <begin position="323"/>
        <end position="345"/>
    </location>
</feature>
<dbReference type="AlphaFoldDB" id="A0A1D8N9J2"/>
<dbReference type="Proteomes" id="UP000182444">
    <property type="component" value="Chromosome 1C"/>
</dbReference>
<feature type="region of interest" description="Disordered" evidence="1">
    <location>
        <begin position="204"/>
        <end position="233"/>
    </location>
</feature>
<feature type="region of interest" description="Disordered" evidence="1">
    <location>
        <begin position="503"/>
        <end position="535"/>
    </location>
</feature>
<dbReference type="GeneID" id="2909908"/>
<dbReference type="EMBL" id="CP017555">
    <property type="protein sequence ID" value="AOW02290.1"/>
    <property type="molecule type" value="Genomic_DNA"/>
</dbReference>
<feature type="compositionally biased region" description="Polar residues" evidence="1">
    <location>
        <begin position="523"/>
        <end position="535"/>
    </location>
</feature>
<evidence type="ECO:0000256" key="1">
    <source>
        <dbReference type="SAM" id="MobiDB-lite"/>
    </source>
</evidence>
<evidence type="ECO:0000313" key="2">
    <source>
        <dbReference type="EMBL" id="AOW02290.1"/>
    </source>
</evidence>
<dbReference type="RefSeq" id="XP_068138298.1">
    <property type="nucleotide sequence ID" value="XM_068282197.1"/>
</dbReference>
<name>A0A1D8N9J2_YARLL</name>
<gene>
    <name evidence="2" type="ORF">YALI1_C04771g</name>
</gene>
<protein>
    <submittedName>
        <fullName evidence="2">Uncharacterized protein</fullName>
    </submittedName>
</protein>
<sequence length="703" mass="78350">MESAVYMAWTSHLIEEDKPLFRKTGQVRYCRTNMWNFIESDDGNYDNDEYHPINGTSNHDICGNHNTFSTDPSSFNFKPTFKLSDTLKFPSLSKCRSETNIRCGNSVGFGKSILKSKSETQLVSILKESTSRESEEDRYLSGGYSETLVAKEEVRFKRPTLKYTKSESKFGTYGFDSCRYISGDEDYSYRPERVATDSYKYSSFSPGGNGDKKKEAIRVPGSSSVSGASLGMRSTTSYTRSLDHFTLRVVKGGENDGVPRHKSLDSILEFPEEYNYDHFTLQDDHTLGENGTGNAIPSITNAVQSDMNGIEPPVEKQPIPRASLNGSTSSSKPGSSFSSAELSWSLPHIDRSEPPKPSNLASGSLLRSSSRPPPKPRRTSTHSFSLISNDPRPSAVSITNSRQTTAGGPKTPHHNTQSDKSRSVSKSNPPVNHYSHSNNQQTFSNEETHFNNPLTPQYTNPRQSTPPPSDVLSPREPQNSPPKADLLAAIAHIVPLVSVESCDKPAQHEATPPPANNTASPTHDNSPSAYQNSKSRAVANLRNRQLLQARGIRVLPPSPLRQVCHVRSDEEDLAGQTSAHPPARRASLFKTYTQPHEKPETSMESRDSVFKTQTETALFKSRDLLEKFRLRKPTTLTLAKNLVDEILLFSARYLLIKQEKLRKYALLHSAVTNCYLLNTGWIRDHKTRIFSKAEGPFIVNKRK</sequence>
<feature type="compositionally biased region" description="Polar residues" evidence="1">
    <location>
        <begin position="424"/>
        <end position="463"/>
    </location>
</feature>
<accession>A0A1D8N9J2</accession>
<evidence type="ECO:0000313" key="3">
    <source>
        <dbReference type="Proteomes" id="UP000182444"/>
    </source>
</evidence>
<organism evidence="2 3">
    <name type="scientific">Yarrowia lipolytica</name>
    <name type="common">Candida lipolytica</name>
    <dbReference type="NCBI Taxonomy" id="4952"/>
    <lineage>
        <taxon>Eukaryota</taxon>
        <taxon>Fungi</taxon>
        <taxon>Dikarya</taxon>
        <taxon>Ascomycota</taxon>
        <taxon>Saccharomycotina</taxon>
        <taxon>Dipodascomycetes</taxon>
        <taxon>Dipodascales</taxon>
        <taxon>Dipodascales incertae sedis</taxon>
        <taxon>Yarrowia</taxon>
    </lineage>
</organism>
<feature type="region of interest" description="Disordered" evidence="1">
    <location>
        <begin position="305"/>
        <end position="482"/>
    </location>
</feature>
<feature type="compositionally biased region" description="Polar residues" evidence="1">
    <location>
        <begin position="396"/>
        <end position="406"/>
    </location>
</feature>
<dbReference type="VEuPathDB" id="FungiDB:YALI0_C03586g"/>
<proteinExistence type="predicted"/>
<reference evidence="2 3" key="1">
    <citation type="journal article" date="2016" name="PLoS ONE">
        <title>Sequence Assembly of Yarrowia lipolytica Strain W29/CLIB89 Shows Transposable Element Diversity.</title>
        <authorList>
            <person name="Magnan C."/>
            <person name="Yu J."/>
            <person name="Chang I."/>
            <person name="Jahn E."/>
            <person name="Kanomata Y."/>
            <person name="Wu J."/>
            <person name="Zeller M."/>
            <person name="Oakes M."/>
            <person name="Baldi P."/>
            <person name="Sandmeyer S."/>
        </authorList>
    </citation>
    <scope>NUCLEOTIDE SEQUENCE [LARGE SCALE GENOMIC DNA]</scope>
    <source>
        <strain evidence="3">CLIB89(W29)</strain>
    </source>
</reference>
<feature type="compositionally biased region" description="Polar residues" evidence="1">
    <location>
        <begin position="221"/>
        <end position="233"/>
    </location>
</feature>